<feature type="region of interest" description="Disordered" evidence="5">
    <location>
        <begin position="451"/>
        <end position="475"/>
    </location>
</feature>
<protein>
    <recommendedName>
        <fullName evidence="9">PH-response regulator protein palH/RIM21</fullName>
    </recommendedName>
</protein>
<proteinExistence type="predicted"/>
<comment type="subcellular location">
    <subcellularLocation>
        <location evidence="1">Membrane</location>
        <topology evidence="1">Multi-pass membrane protein</topology>
    </subcellularLocation>
</comment>
<evidence type="ECO:0000256" key="1">
    <source>
        <dbReference type="ARBA" id="ARBA00004141"/>
    </source>
</evidence>
<feature type="transmembrane region" description="Helical" evidence="6">
    <location>
        <begin position="86"/>
        <end position="109"/>
    </location>
</feature>
<feature type="transmembrane region" description="Helical" evidence="6">
    <location>
        <begin position="267"/>
        <end position="290"/>
    </location>
</feature>
<evidence type="ECO:0000256" key="5">
    <source>
        <dbReference type="SAM" id="MobiDB-lite"/>
    </source>
</evidence>
<keyword evidence="2 6" id="KW-0812">Transmembrane</keyword>
<organism evidence="7 8">
    <name type="scientific">Wickerhamomyces mucosus</name>
    <dbReference type="NCBI Taxonomy" id="1378264"/>
    <lineage>
        <taxon>Eukaryota</taxon>
        <taxon>Fungi</taxon>
        <taxon>Dikarya</taxon>
        <taxon>Ascomycota</taxon>
        <taxon>Saccharomycotina</taxon>
        <taxon>Saccharomycetes</taxon>
        <taxon>Phaffomycetales</taxon>
        <taxon>Wickerhamomycetaceae</taxon>
        <taxon>Wickerhamomyces</taxon>
    </lineage>
</organism>
<sequence>MIYSDSYVLLQEALEGLEGNFDIYKLLSGTINSGSTSNFTIAFPAFYITNTTNSSITAQSILESIQNYSPNLEQNIFNGDSFVDSVVAFCFVFCGIVTASWMLFGLLLLSSNAVPNSLLLSTLFSSVANSVMLSKFNDILKNQVAKDFTSSHELESLISNSTDIIIVKCVSIFLTYLSWIDLVVQINKYIYRKVTLSIGIFLACGGFVVSIIYGILNASSTSKAQNTGIYVAKYLNFTVQYIILVLFCGEIFYHVSQRWRFVVHRKALALSIFCGFTLLSHFVFLSLAVSSQLLRLWASYISTFSKICVSIVVWEWLHTLKSLEISYERRTVIGRRISNDSFNKSSKLRVGDIINNNRIPNSATSKNSYILKSTNFANFCGNFKNIRQWCQKQYAKLLNKKDQTDNEEVELFEMNRTVSNYSNISQQSDGVSIIDSDNHPLFEIDHRYLRNTPSGRNTLNPEVDDNKGNGIKDRV</sequence>
<dbReference type="Proteomes" id="UP000769528">
    <property type="component" value="Unassembled WGS sequence"/>
</dbReference>
<reference evidence="7" key="2">
    <citation type="submission" date="2021-01" db="EMBL/GenBank/DDBJ databases">
        <authorList>
            <person name="Schikora-Tamarit M.A."/>
        </authorList>
    </citation>
    <scope>NUCLEOTIDE SEQUENCE</scope>
    <source>
        <strain evidence="7">CBS6341</strain>
    </source>
</reference>
<keyword evidence="3 6" id="KW-1133">Transmembrane helix</keyword>
<feature type="transmembrane region" description="Helical" evidence="6">
    <location>
        <begin position="196"/>
        <end position="215"/>
    </location>
</feature>
<dbReference type="InterPro" id="IPR014844">
    <property type="entry name" value="PalH"/>
</dbReference>
<feature type="transmembrane region" description="Helical" evidence="6">
    <location>
        <begin position="235"/>
        <end position="255"/>
    </location>
</feature>
<name>A0A9P8TC59_9ASCO</name>
<dbReference type="AlphaFoldDB" id="A0A9P8TC59"/>
<evidence type="ECO:0000256" key="4">
    <source>
        <dbReference type="ARBA" id="ARBA00023136"/>
    </source>
</evidence>
<gene>
    <name evidence="7" type="ORF">WICMUC_003484</name>
</gene>
<keyword evidence="4 6" id="KW-0472">Membrane</keyword>
<evidence type="ECO:0000256" key="3">
    <source>
        <dbReference type="ARBA" id="ARBA00022989"/>
    </source>
</evidence>
<dbReference type="EMBL" id="JAEUBF010000930">
    <property type="protein sequence ID" value="KAH3673741.1"/>
    <property type="molecule type" value="Genomic_DNA"/>
</dbReference>
<reference evidence="7" key="1">
    <citation type="journal article" date="2021" name="Open Biol.">
        <title>Shared evolutionary footprints suggest mitochondrial oxidative damage underlies multiple complex I losses in fungi.</title>
        <authorList>
            <person name="Schikora-Tamarit M.A."/>
            <person name="Marcet-Houben M."/>
            <person name="Nosek J."/>
            <person name="Gabaldon T."/>
        </authorList>
    </citation>
    <scope>NUCLEOTIDE SEQUENCE</scope>
    <source>
        <strain evidence="7">CBS6341</strain>
    </source>
</reference>
<comment type="caution">
    <text evidence="7">The sequence shown here is derived from an EMBL/GenBank/DDBJ whole genome shotgun (WGS) entry which is preliminary data.</text>
</comment>
<dbReference type="OrthoDB" id="3979655at2759"/>
<feature type="compositionally biased region" description="Polar residues" evidence="5">
    <location>
        <begin position="451"/>
        <end position="460"/>
    </location>
</feature>
<keyword evidence="8" id="KW-1185">Reference proteome</keyword>
<dbReference type="Pfam" id="PF08733">
    <property type="entry name" value="PalH"/>
    <property type="match status" value="1"/>
</dbReference>
<evidence type="ECO:0000313" key="8">
    <source>
        <dbReference type="Proteomes" id="UP000769528"/>
    </source>
</evidence>
<evidence type="ECO:0000256" key="6">
    <source>
        <dbReference type="SAM" id="Phobius"/>
    </source>
</evidence>
<dbReference type="GO" id="GO:0071467">
    <property type="term" value="P:cellular response to pH"/>
    <property type="evidence" value="ECO:0007669"/>
    <property type="project" value="TreeGrafter"/>
</dbReference>
<dbReference type="GO" id="GO:0005886">
    <property type="term" value="C:plasma membrane"/>
    <property type="evidence" value="ECO:0007669"/>
    <property type="project" value="TreeGrafter"/>
</dbReference>
<evidence type="ECO:0000313" key="7">
    <source>
        <dbReference type="EMBL" id="KAH3673741.1"/>
    </source>
</evidence>
<dbReference type="PANTHER" id="PTHR35779:SF2">
    <property type="entry name" value="PROTEIN DFG16"/>
    <property type="match status" value="1"/>
</dbReference>
<dbReference type="PANTHER" id="PTHR35779">
    <property type="entry name" value="PH-RESPONSE REGULATOR PROTEIN PALH/RIM21"/>
    <property type="match status" value="1"/>
</dbReference>
<evidence type="ECO:0000256" key="2">
    <source>
        <dbReference type="ARBA" id="ARBA00022692"/>
    </source>
</evidence>
<feature type="compositionally biased region" description="Basic and acidic residues" evidence="5">
    <location>
        <begin position="464"/>
        <end position="475"/>
    </location>
</feature>
<evidence type="ECO:0008006" key="9">
    <source>
        <dbReference type="Google" id="ProtNLM"/>
    </source>
</evidence>
<accession>A0A9P8TC59</accession>